<evidence type="ECO:0000313" key="4">
    <source>
        <dbReference type="Proteomes" id="UP001595823"/>
    </source>
</evidence>
<keyword evidence="1" id="KW-0812">Transmembrane</keyword>
<comment type="caution">
    <text evidence="3">The sequence shown here is derived from an EMBL/GenBank/DDBJ whole genome shotgun (WGS) entry which is preliminary data.</text>
</comment>
<sequence length="133" mass="14119">MAPNNSTKTAWAVGGLVFAAVLMVLNGVFQALQGVVAIAGDEHFAAVGDYSFALDTTAWGWLHLVLGLLVAAVGLVLPTRSGFARSLAIALVVLQALAQFLFLPYEPWWTLVVIALDVFIIWAVANAPLVVED</sequence>
<dbReference type="EMBL" id="JBHSDK010000061">
    <property type="protein sequence ID" value="MFC4338025.1"/>
    <property type="molecule type" value="Genomic_DNA"/>
</dbReference>
<feature type="transmembrane region" description="Helical" evidence="1">
    <location>
        <begin position="108"/>
        <end position="131"/>
    </location>
</feature>
<feature type="domain" description="DUF7144" evidence="2">
    <location>
        <begin position="16"/>
        <end position="126"/>
    </location>
</feature>
<keyword evidence="1" id="KW-1133">Transmembrane helix</keyword>
<dbReference type="Proteomes" id="UP001595823">
    <property type="component" value="Unassembled WGS sequence"/>
</dbReference>
<accession>A0ABV8U4G3</accession>
<keyword evidence="4" id="KW-1185">Reference proteome</keyword>
<feature type="transmembrane region" description="Helical" evidence="1">
    <location>
        <begin position="84"/>
        <end position="102"/>
    </location>
</feature>
<protein>
    <recommendedName>
        <fullName evidence="2">DUF7144 domain-containing protein</fullName>
    </recommendedName>
</protein>
<reference evidence="4" key="1">
    <citation type="journal article" date="2019" name="Int. J. Syst. Evol. Microbiol.">
        <title>The Global Catalogue of Microorganisms (GCM) 10K type strain sequencing project: providing services to taxonomists for standard genome sequencing and annotation.</title>
        <authorList>
            <consortium name="The Broad Institute Genomics Platform"/>
            <consortium name="The Broad Institute Genome Sequencing Center for Infectious Disease"/>
            <person name="Wu L."/>
            <person name="Ma J."/>
        </authorList>
    </citation>
    <scope>NUCLEOTIDE SEQUENCE [LARGE SCALE GENOMIC DNA]</scope>
    <source>
        <strain evidence="4">IBRC-M 10908</strain>
    </source>
</reference>
<dbReference type="Pfam" id="PF23636">
    <property type="entry name" value="DUF7144"/>
    <property type="match status" value="1"/>
</dbReference>
<organism evidence="3 4">
    <name type="scientific">Salininema proteolyticum</name>
    <dbReference type="NCBI Taxonomy" id="1607685"/>
    <lineage>
        <taxon>Bacteria</taxon>
        <taxon>Bacillati</taxon>
        <taxon>Actinomycetota</taxon>
        <taxon>Actinomycetes</taxon>
        <taxon>Glycomycetales</taxon>
        <taxon>Glycomycetaceae</taxon>
        <taxon>Salininema</taxon>
    </lineage>
</organism>
<gene>
    <name evidence="3" type="ORF">ACFPET_22800</name>
</gene>
<evidence type="ECO:0000313" key="3">
    <source>
        <dbReference type="EMBL" id="MFC4338025.1"/>
    </source>
</evidence>
<keyword evidence="1" id="KW-0472">Membrane</keyword>
<feature type="transmembrane region" description="Helical" evidence="1">
    <location>
        <begin position="12"/>
        <end position="38"/>
    </location>
</feature>
<dbReference type="RefSeq" id="WP_380625634.1">
    <property type="nucleotide sequence ID" value="NZ_JBHSDK010000061.1"/>
</dbReference>
<feature type="transmembrane region" description="Helical" evidence="1">
    <location>
        <begin position="58"/>
        <end position="77"/>
    </location>
</feature>
<evidence type="ECO:0000256" key="1">
    <source>
        <dbReference type="SAM" id="Phobius"/>
    </source>
</evidence>
<name>A0ABV8U4G3_9ACTN</name>
<dbReference type="InterPro" id="IPR055568">
    <property type="entry name" value="DUF7144"/>
</dbReference>
<proteinExistence type="predicted"/>
<evidence type="ECO:0000259" key="2">
    <source>
        <dbReference type="Pfam" id="PF23636"/>
    </source>
</evidence>